<proteinExistence type="predicted"/>
<dbReference type="SUPFAM" id="SSF53098">
    <property type="entry name" value="Ribonuclease H-like"/>
    <property type="match status" value="1"/>
</dbReference>
<protein>
    <submittedName>
        <fullName evidence="2">IS481 family transposase</fullName>
    </submittedName>
</protein>
<dbReference type="AlphaFoldDB" id="A0A3C1KS71"/>
<dbReference type="GO" id="GO:0003676">
    <property type="term" value="F:nucleic acid binding"/>
    <property type="evidence" value="ECO:0007669"/>
    <property type="project" value="InterPro"/>
</dbReference>
<feature type="domain" description="Integrase catalytic" evidence="1">
    <location>
        <begin position="1"/>
        <end position="132"/>
    </location>
</feature>
<feature type="non-terminal residue" evidence="2">
    <location>
        <position position="1"/>
    </location>
</feature>
<organism evidence="2 3">
    <name type="scientific">Haliea salexigens</name>
    <dbReference type="NCBI Taxonomy" id="287487"/>
    <lineage>
        <taxon>Bacteria</taxon>
        <taxon>Pseudomonadati</taxon>
        <taxon>Pseudomonadota</taxon>
        <taxon>Gammaproteobacteria</taxon>
        <taxon>Cellvibrionales</taxon>
        <taxon>Halieaceae</taxon>
        <taxon>Haliea</taxon>
    </lineage>
</organism>
<evidence type="ECO:0000259" key="1">
    <source>
        <dbReference type="PROSITE" id="PS50994"/>
    </source>
</evidence>
<comment type="caution">
    <text evidence="2">The sequence shown here is derived from an EMBL/GenBank/DDBJ whole genome shotgun (WGS) entry which is preliminary data.</text>
</comment>
<gene>
    <name evidence="2" type="ORF">DCP75_16840</name>
</gene>
<dbReference type="PROSITE" id="PS50994">
    <property type="entry name" value="INTEGRASE"/>
    <property type="match status" value="1"/>
</dbReference>
<reference evidence="2 3" key="1">
    <citation type="journal article" date="2018" name="Nat. Biotechnol.">
        <title>A standardized bacterial taxonomy based on genome phylogeny substantially revises the tree of life.</title>
        <authorList>
            <person name="Parks D.H."/>
            <person name="Chuvochina M."/>
            <person name="Waite D.W."/>
            <person name="Rinke C."/>
            <person name="Skarshewski A."/>
            <person name="Chaumeil P.A."/>
            <person name="Hugenholtz P."/>
        </authorList>
    </citation>
    <scope>NUCLEOTIDE SEQUENCE [LARGE SCALE GENOMIC DNA]</scope>
    <source>
        <strain evidence="2">UBA9158</strain>
    </source>
</reference>
<dbReference type="InterPro" id="IPR001584">
    <property type="entry name" value="Integrase_cat-core"/>
</dbReference>
<name>A0A3C1KS71_9GAMM</name>
<dbReference type="InterPro" id="IPR036397">
    <property type="entry name" value="RNaseH_sf"/>
</dbReference>
<dbReference type="Proteomes" id="UP000259273">
    <property type="component" value="Unassembled WGS sequence"/>
</dbReference>
<accession>A0A3C1KS71</accession>
<dbReference type="EMBL" id="DMND01000225">
    <property type="protein sequence ID" value="HAN29353.1"/>
    <property type="molecule type" value="Genomic_DNA"/>
</dbReference>
<sequence length="216" mass="24761">LLACEGLESTKSTFAFTVFERVFKEFGLPDAIRSDNGLPFASPNALFGLSRLSIWWLRLGINIERIKPGNPQQNGRHERMHLTLKKEATKPASFNFLQQQDRFDKFIQVYNNERPHQSLNGQYPGDLYTPSAKAYHPPEEPEYPYHDRSVHVTQCGRICIGKRKINLSTVFAGQTVGIREVEDKIWLVSFLEYDLGFFDEDVGRVEPATNPFVPEL</sequence>
<dbReference type="InterPro" id="IPR012337">
    <property type="entry name" value="RNaseH-like_sf"/>
</dbReference>
<dbReference type="Pfam" id="PF13683">
    <property type="entry name" value="rve_3"/>
    <property type="match status" value="1"/>
</dbReference>
<evidence type="ECO:0000313" key="2">
    <source>
        <dbReference type="EMBL" id="HAN29353.1"/>
    </source>
</evidence>
<dbReference type="GO" id="GO:0015074">
    <property type="term" value="P:DNA integration"/>
    <property type="evidence" value="ECO:0007669"/>
    <property type="project" value="InterPro"/>
</dbReference>
<dbReference type="Gene3D" id="3.30.420.10">
    <property type="entry name" value="Ribonuclease H-like superfamily/Ribonuclease H"/>
    <property type="match status" value="1"/>
</dbReference>
<evidence type="ECO:0000313" key="3">
    <source>
        <dbReference type="Proteomes" id="UP000259273"/>
    </source>
</evidence>